<dbReference type="Gene3D" id="1.10.260.40">
    <property type="entry name" value="lambda repressor-like DNA-binding domains"/>
    <property type="match status" value="1"/>
</dbReference>
<comment type="caution">
    <text evidence="3">The sequence shown here is derived from an EMBL/GenBank/DDBJ whole genome shotgun (WGS) entry which is preliminary data.</text>
</comment>
<evidence type="ECO:0000313" key="3">
    <source>
        <dbReference type="EMBL" id="KIL78044.1"/>
    </source>
</evidence>
<feature type="domain" description="HTH cro/C1-type" evidence="2">
    <location>
        <begin position="7"/>
        <end position="61"/>
    </location>
</feature>
<dbReference type="InterPro" id="IPR001387">
    <property type="entry name" value="Cro/C1-type_HTH"/>
</dbReference>
<dbReference type="Pfam" id="PF01381">
    <property type="entry name" value="HTH_3"/>
    <property type="match status" value="1"/>
</dbReference>
<dbReference type="CDD" id="cd00093">
    <property type="entry name" value="HTH_XRE"/>
    <property type="match status" value="1"/>
</dbReference>
<evidence type="ECO:0000256" key="1">
    <source>
        <dbReference type="ARBA" id="ARBA00023125"/>
    </source>
</evidence>
<dbReference type="Proteomes" id="UP000031982">
    <property type="component" value="Unassembled WGS sequence"/>
</dbReference>
<gene>
    <name evidence="3" type="ORF">SD77_1023</name>
</gene>
<reference evidence="3 4" key="1">
    <citation type="submission" date="2015-01" db="EMBL/GenBank/DDBJ databases">
        <title>Genome Assembly of Bacillus badius MTCC 1458.</title>
        <authorList>
            <person name="Verma A."/>
            <person name="Khatri I."/>
            <person name="Mual P."/>
            <person name="Subramanian S."/>
            <person name="Krishnamurthi S."/>
        </authorList>
    </citation>
    <scope>NUCLEOTIDE SEQUENCE [LARGE SCALE GENOMIC DNA]</scope>
    <source>
        <strain evidence="3 4">MTCC 1458</strain>
    </source>
</reference>
<dbReference type="EMBL" id="JXLP01000011">
    <property type="protein sequence ID" value="KIL78044.1"/>
    <property type="molecule type" value="Genomic_DNA"/>
</dbReference>
<proteinExistence type="predicted"/>
<name>A0ABR5ATN9_BACBA</name>
<keyword evidence="4" id="KW-1185">Reference proteome</keyword>
<dbReference type="InterPro" id="IPR050807">
    <property type="entry name" value="TransReg_Diox_bact_type"/>
</dbReference>
<dbReference type="RefSeq" id="WP_041113972.1">
    <property type="nucleotide sequence ID" value="NZ_JARTHD010000065.1"/>
</dbReference>
<accession>A0ABR5ATN9</accession>
<dbReference type="PANTHER" id="PTHR46797">
    <property type="entry name" value="HTH-TYPE TRANSCRIPTIONAL REGULATOR"/>
    <property type="match status" value="1"/>
</dbReference>
<dbReference type="SMART" id="SM00530">
    <property type="entry name" value="HTH_XRE"/>
    <property type="match status" value="1"/>
</dbReference>
<keyword evidence="1" id="KW-0238">DNA-binding</keyword>
<evidence type="ECO:0000313" key="4">
    <source>
        <dbReference type="Proteomes" id="UP000031982"/>
    </source>
</evidence>
<dbReference type="PANTHER" id="PTHR46797:SF1">
    <property type="entry name" value="METHYLPHOSPHONATE SYNTHASE"/>
    <property type="match status" value="1"/>
</dbReference>
<dbReference type="PROSITE" id="PS50943">
    <property type="entry name" value="HTH_CROC1"/>
    <property type="match status" value="1"/>
</dbReference>
<organism evidence="3 4">
    <name type="scientific">Bacillus badius</name>
    <dbReference type="NCBI Taxonomy" id="1455"/>
    <lineage>
        <taxon>Bacteria</taxon>
        <taxon>Bacillati</taxon>
        <taxon>Bacillota</taxon>
        <taxon>Bacilli</taxon>
        <taxon>Bacillales</taxon>
        <taxon>Bacillaceae</taxon>
        <taxon>Pseudobacillus</taxon>
    </lineage>
</organism>
<sequence>MKVTDKIKAIRKAKDINQEVLADRLDITVQSYSLKERGKRPLMVTELEIIADALNVPVGIFFEKELNVKLNLTS</sequence>
<protein>
    <recommendedName>
        <fullName evidence="2">HTH cro/C1-type domain-containing protein</fullName>
    </recommendedName>
</protein>
<dbReference type="SUPFAM" id="SSF47413">
    <property type="entry name" value="lambda repressor-like DNA-binding domains"/>
    <property type="match status" value="1"/>
</dbReference>
<dbReference type="InterPro" id="IPR010982">
    <property type="entry name" value="Lambda_DNA-bd_dom_sf"/>
</dbReference>
<evidence type="ECO:0000259" key="2">
    <source>
        <dbReference type="PROSITE" id="PS50943"/>
    </source>
</evidence>